<dbReference type="CDD" id="cd19800">
    <property type="entry name" value="Bbox2_xNF7-like"/>
    <property type="match status" value="1"/>
</dbReference>
<accession>A0A6J2W9S0</accession>
<dbReference type="PANTHER" id="PTHR24103">
    <property type="entry name" value="E3 UBIQUITIN-PROTEIN LIGASE TRIM"/>
    <property type="match status" value="1"/>
</dbReference>
<keyword evidence="2" id="KW-0862">Zinc</keyword>
<keyword evidence="4" id="KW-0175">Coiled coil</keyword>
<evidence type="ECO:0000313" key="8">
    <source>
        <dbReference type="RefSeq" id="XP_030640662.1"/>
    </source>
</evidence>
<dbReference type="InterPro" id="IPR003877">
    <property type="entry name" value="SPRY_dom"/>
</dbReference>
<name>A0A6J2W9S0_CHACN</name>
<dbReference type="InterPro" id="IPR013320">
    <property type="entry name" value="ConA-like_dom_sf"/>
</dbReference>
<dbReference type="InterPro" id="IPR003879">
    <property type="entry name" value="Butyrophylin_SPRY"/>
</dbReference>
<dbReference type="Pfam" id="PF00622">
    <property type="entry name" value="SPRY"/>
    <property type="match status" value="1"/>
</dbReference>
<dbReference type="SUPFAM" id="SSF49899">
    <property type="entry name" value="Concanavalin A-like lectins/glucanases"/>
    <property type="match status" value="1"/>
</dbReference>
<feature type="coiled-coil region" evidence="4">
    <location>
        <begin position="100"/>
        <end position="127"/>
    </location>
</feature>
<dbReference type="InterPro" id="IPR001870">
    <property type="entry name" value="B30.2/SPRY"/>
</dbReference>
<dbReference type="GeneID" id="115821052"/>
<dbReference type="Pfam" id="PF00643">
    <property type="entry name" value="zf-B_box"/>
    <property type="match status" value="1"/>
</dbReference>
<keyword evidence="7" id="KW-1185">Reference proteome</keyword>
<reference evidence="8" key="1">
    <citation type="submission" date="2025-08" db="UniProtKB">
        <authorList>
            <consortium name="RefSeq"/>
        </authorList>
    </citation>
    <scope>IDENTIFICATION</scope>
</reference>
<dbReference type="Gene3D" id="2.60.120.920">
    <property type="match status" value="1"/>
</dbReference>
<evidence type="ECO:0000259" key="6">
    <source>
        <dbReference type="PROSITE" id="PS50188"/>
    </source>
</evidence>
<dbReference type="InParanoid" id="A0A6J2W9S0"/>
<feature type="domain" description="B box-type" evidence="5">
    <location>
        <begin position="8"/>
        <end position="49"/>
    </location>
</feature>
<evidence type="ECO:0000256" key="3">
    <source>
        <dbReference type="PROSITE-ProRule" id="PRU00024"/>
    </source>
</evidence>
<evidence type="ECO:0000313" key="7">
    <source>
        <dbReference type="Proteomes" id="UP000504632"/>
    </source>
</evidence>
<evidence type="ECO:0000259" key="5">
    <source>
        <dbReference type="PROSITE" id="PS50119"/>
    </source>
</evidence>
<dbReference type="GO" id="GO:0008270">
    <property type="term" value="F:zinc ion binding"/>
    <property type="evidence" value="ECO:0007669"/>
    <property type="project" value="UniProtKB-KW"/>
</dbReference>
<proteinExistence type="predicted"/>
<dbReference type="InterPro" id="IPR000315">
    <property type="entry name" value="Znf_B-box"/>
</dbReference>
<dbReference type="PROSITE" id="PS50188">
    <property type="entry name" value="B302_SPRY"/>
    <property type="match status" value="1"/>
</dbReference>
<dbReference type="Gene3D" id="3.30.160.60">
    <property type="entry name" value="Classic Zinc Finger"/>
    <property type="match status" value="1"/>
</dbReference>
<dbReference type="SUPFAM" id="SSF57845">
    <property type="entry name" value="B-box zinc-binding domain"/>
    <property type="match status" value="1"/>
</dbReference>
<dbReference type="InterPro" id="IPR043136">
    <property type="entry name" value="B30.2/SPRY_sf"/>
</dbReference>
<dbReference type="AlphaFoldDB" id="A0A6J2W9S0"/>
<sequence>MSASADLRDELICPEHEERLRLFCETDQKLACVICRDGIKHRNHTFRPIKEAAQIYKGHLMEALSFLAKENRDLGDLATRQATATTETEDRSKVLSDQISAQFEEMYNFLKKRERELKEQLANEEKHLVNPMVRNHSSIENRWLDGREVEVLLQSALDIPEPDHFLKWWSEKGYSVTKRMKAGQTTYKSKVKDVKVIPHSLFLGPLETHLQFFVWKEMLSCIKPVPETLTIKDSGDSYLKVSPGGARVRQADRQTSQYKSYNPGVVTKDTFQRGQHYWDVEVGEKLDWSIGVTADTDPKKKDPKKQITLHLKHEKGYILSHEDKEIPITMNPLVKPRKIGLYLDCDRRRVSFYNADNMTLIQACNFSSIPPYSISLCPGLYLDGKNNDPLTVCWYGSARR</sequence>
<evidence type="ECO:0000256" key="2">
    <source>
        <dbReference type="ARBA" id="ARBA00022833"/>
    </source>
</evidence>
<dbReference type="SMART" id="SM00336">
    <property type="entry name" value="BBOX"/>
    <property type="match status" value="1"/>
</dbReference>
<organism evidence="7 8">
    <name type="scientific">Chanos chanos</name>
    <name type="common">Milkfish</name>
    <name type="synonym">Mugil chanos</name>
    <dbReference type="NCBI Taxonomy" id="29144"/>
    <lineage>
        <taxon>Eukaryota</taxon>
        <taxon>Metazoa</taxon>
        <taxon>Chordata</taxon>
        <taxon>Craniata</taxon>
        <taxon>Vertebrata</taxon>
        <taxon>Euteleostomi</taxon>
        <taxon>Actinopterygii</taxon>
        <taxon>Neopterygii</taxon>
        <taxon>Teleostei</taxon>
        <taxon>Ostariophysi</taxon>
        <taxon>Gonorynchiformes</taxon>
        <taxon>Chanidae</taxon>
        <taxon>Chanos</taxon>
    </lineage>
</organism>
<evidence type="ECO:0000256" key="1">
    <source>
        <dbReference type="ARBA" id="ARBA00022771"/>
    </source>
</evidence>
<feature type="domain" description="B30.2/SPRY" evidence="6">
    <location>
        <begin position="207"/>
        <end position="399"/>
    </location>
</feature>
<keyword evidence="1 3" id="KW-0863">Zinc-finger</keyword>
<keyword evidence="1 3" id="KW-0479">Metal-binding</keyword>
<gene>
    <name evidence="8" type="primary">LOC115821052</name>
</gene>
<dbReference type="InterPro" id="IPR050143">
    <property type="entry name" value="TRIM/RBCC"/>
</dbReference>
<evidence type="ECO:0000256" key="4">
    <source>
        <dbReference type="SAM" id="Coils"/>
    </source>
</evidence>
<dbReference type="Proteomes" id="UP000504632">
    <property type="component" value="Chromosome 9"/>
</dbReference>
<protein>
    <submittedName>
        <fullName evidence="8">Zinc-binding protein A33</fullName>
    </submittedName>
</protein>
<dbReference type="PRINTS" id="PR01407">
    <property type="entry name" value="BUTYPHLNCDUF"/>
</dbReference>
<dbReference type="OrthoDB" id="654191at2759"/>
<dbReference type="RefSeq" id="XP_030640662.1">
    <property type="nucleotide sequence ID" value="XM_030784802.1"/>
</dbReference>
<dbReference type="PROSITE" id="PS50119">
    <property type="entry name" value="ZF_BBOX"/>
    <property type="match status" value="1"/>
</dbReference>